<proteinExistence type="inferred from homology"/>
<evidence type="ECO:0000259" key="17">
    <source>
        <dbReference type="Pfam" id="PF02776"/>
    </source>
</evidence>
<evidence type="ECO:0000256" key="1">
    <source>
        <dbReference type="ARBA" id="ARBA00004974"/>
    </source>
</evidence>
<dbReference type="Pfam" id="PF02775">
    <property type="entry name" value="TPP_enzyme_C"/>
    <property type="match status" value="1"/>
</dbReference>
<dbReference type="GO" id="GO:0009099">
    <property type="term" value="P:L-valine biosynthetic process"/>
    <property type="evidence" value="ECO:0007669"/>
    <property type="project" value="UniProtKB-UniPathway"/>
</dbReference>
<dbReference type="EMBL" id="FOQY01000026">
    <property type="protein sequence ID" value="SFK47107.1"/>
    <property type="molecule type" value="Genomic_DNA"/>
</dbReference>
<comment type="cofactor">
    <cofactor evidence="14">
        <name>thiamine diphosphate</name>
        <dbReference type="ChEBI" id="CHEBI:58937"/>
    </cofactor>
    <text evidence="14">Binds 1 thiamine pyrophosphate per subunit.</text>
</comment>
<dbReference type="EC" id="2.2.1.6" evidence="4 14"/>
<evidence type="ECO:0000313" key="18">
    <source>
        <dbReference type="EMBL" id="SFK47107.1"/>
    </source>
</evidence>
<comment type="similarity">
    <text evidence="3 14">Belongs to the TPP enzyme family.</text>
</comment>
<dbReference type="CDD" id="cd02015">
    <property type="entry name" value="TPP_AHAS"/>
    <property type="match status" value="1"/>
</dbReference>
<dbReference type="GO" id="GO:0009097">
    <property type="term" value="P:isoleucine biosynthetic process"/>
    <property type="evidence" value="ECO:0007669"/>
    <property type="project" value="UniProtKB-UniPathway"/>
</dbReference>
<dbReference type="PROSITE" id="PS00187">
    <property type="entry name" value="TPP_ENZYMES"/>
    <property type="match status" value="1"/>
</dbReference>
<feature type="domain" description="Thiamine pyrophosphate enzyme TPP-binding" evidence="16">
    <location>
        <begin position="391"/>
        <end position="543"/>
    </location>
</feature>
<keyword evidence="6" id="KW-0285">Flavoprotein</keyword>
<comment type="cofactor">
    <cofactor evidence="14">
        <name>Mg(2+)</name>
        <dbReference type="ChEBI" id="CHEBI:18420"/>
    </cofactor>
    <text evidence="14">Binds 1 Mg(2+) ion per subunit.</text>
</comment>
<dbReference type="PANTHER" id="PTHR18968">
    <property type="entry name" value="THIAMINE PYROPHOSPHATE ENZYMES"/>
    <property type="match status" value="1"/>
</dbReference>
<evidence type="ECO:0000256" key="14">
    <source>
        <dbReference type="RuleBase" id="RU003591"/>
    </source>
</evidence>
<evidence type="ECO:0000313" key="19">
    <source>
        <dbReference type="Proteomes" id="UP000199111"/>
    </source>
</evidence>
<accession>A0A1I3ZT52</accession>
<dbReference type="Pfam" id="PF02776">
    <property type="entry name" value="TPP_enzyme_N"/>
    <property type="match status" value="1"/>
</dbReference>
<dbReference type="Gene3D" id="3.40.50.970">
    <property type="match status" value="2"/>
</dbReference>
<dbReference type="UniPathway" id="UPA00047">
    <property type="reaction ID" value="UER00055"/>
</dbReference>
<comment type="pathway">
    <text evidence="1 14">Amino-acid biosynthesis; L-isoleucine biosynthesis; L-isoleucine from 2-oxobutanoate: step 1/4.</text>
</comment>
<dbReference type="FunFam" id="3.40.50.970:FF:000016">
    <property type="entry name" value="Acetolactate synthase"/>
    <property type="match status" value="1"/>
</dbReference>
<dbReference type="GO" id="GO:0050660">
    <property type="term" value="F:flavin adenine dinucleotide binding"/>
    <property type="evidence" value="ECO:0007669"/>
    <property type="project" value="InterPro"/>
</dbReference>
<feature type="domain" description="Thiamine pyrophosphate enzyme central" evidence="15">
    <location>
        <begin position="195"/>
        <end position="330"/>
    </location>
</feature>
<dbReference type="InterPro" id="IPR029035">
    <property type="entry name" value="DHS-like_NAD/FAD-binding_dom"/>
</dbReference>
<evidence type="ECO:0000256" key="10">
    <source>
        <dbReference type="ARBA" id="ARBA00022842"/>
    </source>
</evidence>
<keyword evidence="5 14" id="KW-0028">Amino-acid biosynthesis</keyword>
<keyword evidence="7 14" id="KW-0808">Transferase</keyword>
<keyword evidence="19" id="KW-1185">Reference proteome</keyword>
<comment type="catalytic activity">
    <reaction evidence="13 14">
        <text>2 pyruvate + H(+) = (2S)-2-acetolactate + CO2</text>
        <dbReference type="Rhea" id="RHEA:25249"/>
        <dbReference type="ChEBI" id="CHEBI:15361"/>
        <dbReference type="ChEBI" id="CHEBI:15378"/>
        <dbReference type="ChEBI" id="CHEBI:16526"/>
        <dbReference type="ChEBI" id="CHEBI:58476"/>
        <dbReference type="EC" id="2.2.1.6"/>
    </reaction>
</comment>
<dbReference type="Proteomes" id="UP000199111">
    <property type="component" value="Unassembled WGS sequence"/>
</dbReference>
<dbReference type="InterPro" id="IPR045229">
    <property type="entry name" value="TPP_enz"/>
</dbReference>
<evidence type="ECO:0000256" key="12">
    <source>
        <dbReference type="ARBA" id="ARBA00023304"/>
    </source>
</evidence>
<keyword evidence="9" id="KW-0274">FAD</keyword>
<dbReference type="PANTHER" id="PTHR18968:SF13">
    <property type="entry name" value="ACETOLACTATE SYNTHASE CATALYTIC SUBUNIT, MITOCHONDRIAL"/>
    <property type="match status" value="1"/>
</dbReference>
<keyword evidence="12 14" id="KW-0100">Branched-chain amino acid biosynthesis</keyword>
<sequence>MTEQMTGAQALVRALEHVGVDTVFGIPGGAILPAYDPLYDSAKVRHVLVRHEQGAGHAAQGYAQATGRVGVCMATSGPGATNLVTPIADAYMDSVPIVAITGQVASAAIGTDAFQEADISGITMPITKHNFLVINPDDIPRTIAEAFHIAATGRPGPVLVDIAKDALQAMTTFQWPPVMQLPGYRPVTRPHSKQIREAAKLIADAKRPVLYVGGGVHKARAAAELLEFAELTAIPVVTTLMARGTFPDSHRQHLGMPGMHGSVPAVGALQRSDLIIGLGVRFDDRVTGQLSTFAPHAKIVHADIDPAEISKNRHADVPIVGDCKEVISDLIAAVRNEDRKGDYSEWWTQLDAYRATYPLGYDEFEDGSLAPQYVMERLSAIVGPDAIYTAGVGQHQMWAAQFIGYENPGTFINSGGAGTMGFALPAAMGAKMGSPDTTVWAIDGDGCFQMTNQELATCTIEGVPIKVAIINNGNLGMVRQWQTLFYNQRYSNTNLQTVRRIPDFVKLAEAYGCVGLRCERPEDVDATIKKAMEINDVPVVVDFVVHQDAMVWPMVAAGTSNDEIKFARDMAPAWDSED</sequence>
<dbReference type="Gene3D" id="3.40.50.1220">
    <property type="entry name" value="TPP-binding domain"/>
    <property type="match status" value="1"/>
</dbReference>
<dbReference type="InterPro" id="IPR012000">
    <property type="entry name" value="Thiamin_PyroP_enz_cen_dom"/>
</dbReference>
<dbReference type="SUPFAM" id="SSF52467">
    <property type="entry name" value="DHS-like NAD/FAD-binding domain"/>
    <property type="match status" value="1"/>
</dbReference>
<evidence type="ECO:0000256" key="13">
    <source>
        <dbReference type="ARBA" id="ARBA00048670"/>
    </source>
</evidence>
<evidence type="ECO:0000256" key="6">
    <source>
        <dbReference type="ARBA" id="ARBA00022630"/>
    </source>
</evidence>
<keyword evidence="11 14" id="KW-0786">Thiamine pyrophosphate</keyword>
<gene>
    <name evidence="18" type="ORF">SAMN05216275_12621</name>
</gene>
<dbReference type="NCBIfam" id="TIGR00118">
    <property type="entry name" value="acolac_lg"/>
    <property type="match status" value="1"/>
</dbReference>
<dbReference type="NCBIfam" id="NF005860">
    <property type="entry name" value="PRK07789.1"/>
    <property type="match status" value="1"/>
</dbReference>
<evidence type="ECO:0000256" key="5">
    <source>
        <dbReference type="ARBA" id="ARBA00022605"/>
    </source>
</evidence>
<dbReference type="InterPro" id="IPR029061">
    <property type="entry name" value="THDP-binding"/>
</dbReference>
<evidence type="ECO:0000256" key="11">
    <source>
        <dbReference type="ARBA" id="ARBA00023052"/>
    </source>
</evidence>
<dbReference type="GO" id="GO:0030976">
    <property type="term" value="F:thiamine pyrophosphate binding"/>
    <property type="evidence" value="ECO:0007669"/>
    <property type="project" value="UniProtKB-UniRule"/>
</dbReference>
<dbReference type="Pfam" id="PF00205">
    <property type="entry name" value="TPP_enzyme_M"/>
    <property type="match status" value="1"/>
</dbReference>
<dbReference type="GO" id="GO:0005948">
    <property type="term" value="C:acetolactate synthase complex"/>
    <property type="evidence" value="ECO:0007669"/>
    <property type="project" value="TreeGrafter"/>
</dbReference>
<keyword evidence="8 14" id="KW-0479">Metal-binding</keyword>
<feature type="domain" description="Thiamine pyrophosphate enzyme N-terminal TPP-binding" evidence="17">
    <location>
        <begin position="5"/>
        <end position="120"/>
    </location>
</feature>
<protein>
    <recommendedName>
        <fullName evidence="4 14">Acetolactate synthase</fullName>
        <ecNumber evidence="4 14">2.2.1.6</ecNumber>
    </recommendedName>
</protein>
<organism evidence="18 19">
    <name type="scientific">Streptosporangium canum</name>
    <dbReference type="NCBI Taxonomy" id="324952"/>
    <lineage>
        <taxon>Bacteria</taxon>
        <taxon>Bacillati</taxon>
        <taxon>Actinomycetota</taxon>
        <taxon>Actinomycetes</taxon>
        <taxon>Streptosporangiales</taxon>
        <taxon>Streptosporangiaceae</taxon>
        <taxon>Streptosporangium</taxon>
    </lineage>
</organism>
<dbReference type="CDD" id="cd07035">
    <property type="entry name" value="TPP_PYR_POX_like"/>
    <property type="match status" value="1"/>
</dbReference>
<evidence type="ECO:0000256" key="9">
    <source>
        <dbReference type="ARBA" id="ARBA00022827"/>
    </source>
</evidence>
<dbReference type="UniPathway" id="UPA00049">
    <property type="reaction ID" value="UER00059"/>
</dbReference>
<keyword evidence="10 14" id="KW-0460">Magnesium</keyword>
<evidence type="ECO:0000259" key="16">
    <source>
        <dbReference type="Pfam" id="PF02775"/>
    </source>
</evidence>
<dbReference type="AlphaFoldDB" id="A0A1I3ZT52"/>
<dbReference type="GO" id="GO:0000287">
    <property type="term" value="F:magnesium ion binding"/>
    <property type="evidence" value="ECO:0007669"/>
    <property type="project" value="UniProtKB-UniRule"/>
</dbReference>
<evidence type="ECO:0000259" key="15">
    <source>
        <dbReference type="Pfam" id="PF00205"/>
    </source>
</evidence>
<dbReference type="InterPro" id="IPR000399">
    <property type="entry name" value="TPP-bd_CS"/>
</dbReference>
<name>A0A1I3ZT52_9ACTN</name>
<dbReference type="InterPro" id="IPR012001">
    <property type="entry name" value="Thiamin_PyroP_enz_TPP-bd_dom"/>
</dbReference>
<dbReference type="InterPro" id="IPR011766">
    <property type="entry name" value="TPP_enzyme_TPP-bd"/>
</dbReference>
<dbReference type="FunFam" id="3.40.50.1220:FF:000008">
    <property type="entry name" value="Acetolactate synthase"/>
    <property type="match status" value="1"/>
</dbReference>
<reference evidence="19" key="1">
    <citation type="submission" date="2016-10" db="EMBL/GenBank/DDBJ databases">
        <authorList>
            <person name="Varghese N."/>
            <person name="Submissions S."/>
        </authorList>
    </citation>
    <scope>NUCLEOTIDE SEQUENCE [LARGE SCALE GENOMIC DNA]</scope>
    <source>
        <strain evidence="19">CGMCC 4.2126</strain>
    </source>
</reference>
<dbReference type="InterPro" id="IPR012846">
    <property type="entry name" value="Acetolactate_synth_lsu"/>
</dbReference>
<evidence type="ECO:0000256" key="7">
    <source>
        <dbReference type="ARBA" id="ARBA00022679"/>
    </source>
</evidence>
<evidence type="ECO:0000256" key="3">
    <source>
        <dbReference type="ARBA" id="ARBA00007812"/>
    </source>
</evidence>
<evidence type="ECO:0000256" key="2">
    <source>
        <dbReference type="ARBA" id="ARBA00005025"/>
    </source>
</evidence>
<comment type="pathway">
    <text evidence="2 14">Amino-acid biosynthesis; L-valine biosynthesis; L-valine from pyruvate: step 1/4.</text>
</comment>
<dbReference type="InterPro" id="IPR039368">
    <property type="entry name" value="AHAS_TPP"/>
</dbReference>
<evidence type="ECO:0000256" key="8">
    <source>
        <dbReference type="ARBA" id="ARBA00022723"/>
    </source>
</evidence>
<evidence type="ECO:0000256" key="4">
    <source>
        <dbReference type="ARBA" id="ARBA00013145"/>
    </source>
</evidence>
<dbReference type="SUPFAM" id="SSF52518">
    <property type="entry name" value="Thiamin diphosphate-binding fold (THDP-binding)"/>
    <property type="match status" value="2"/>
</dbReference>
<dbReference type="GO" id="GO:0003984">
    <property type="term" value="F:acetolactate synthase activity"/>
    <property type="evidence" value="ECO:0007669"/>
    <property type="project" value="UniProtKB-EC"/>
</dbReference>
<dbReference type="FunFam" id="3.40.50.970:FF:000007">
    <property type="entry name" value="Acetolactate synthase"/>
    <property type="match status" value="1"/>
</dbReference>